<sequence length="163" mass="18248">MPEVKEQAEKALRRYGNVHRCGQPLTDIPVIPVTDLRLLEIQQWINFGFGEGPRPGGRAAHHLFLFPALIKMILQLHTPEMFRDSDPVVRAAHARSAAELPFDGPLADDASRPLLMAGALHLADQLISGKRRRAKAVEFADLARAELDRQRDRWPVPITAPSR</sequence>
<protein>
    <submittedName>
        <fullName evidence="1">Uncharacterized protein</fullName>
    </submittedName>
</protein>
<keyword evidence="2" id="KW-1185">Reference proteome</keyword>
<proteinExistence type="predicted"/>
<dbReference type="RefSeq" id="WP_311607198.1">
    <property type="nucleotide sequence ID" value="NZ_JAVRFI010000001.1"/>
</dbReference>
<reference evidence="1" key="1">
    <citation type="submission" date="2024-05" db="EMBL/GenBank/DDBJ databases">
        <title>30 novel species of actinomycetes from the DSMZ collection.</title>
        <authorList>
            <person name="Nouioui I."/>
        </authorList>
    </citation>
    <scope>NUCLEOTIDE SEQUENCE</scope>
    <source>
        <strain evidence="1">DSM 40473</strain>
    </source>
</reference>
<dbReference type="EMBL" id="JAVRFI010000001">
    <property type="protein sequence ID" value="MDT0447782.1"/>
    <property type="molecule type" value="Genomic_DNA"/>
</dbReference>
<accession>A0ABU2SFM1</accession>
<evidence type="ECO:0000313" key="1">
    <source>
        <dbReference type="EMBL" id="MDT0447782.1"/>
    </source>
</evidence>
<evidence type="ECO:0000313" key="2">
    <source>
        <dbReference type="Proteomes" id="UP001180531"/>
    </source>
</evidence>
<comment type="caution">
    <text evidence="1">The sequence shown here is derived from an EMBL/GenBank/DDBJ whole genome shotgun (WGS) entry which is preliminary data.</text>
</comment>
<organism evidence="1 2">
    <name type="scientific">Streptomyces hesseae</name>
    <dbReference type="NCBI Taxonomy" id="3075519"/>
    <lineage>
        <taxon>Bacteria</taxon>
        <taxon>Bacillati</taxon>
        <taxon>Actinomycetota</taxon>
        <taxon>Actinomycetes</taxon>
        <taxon>Kitasatosporales</taxon>
        <taxon>Streptomycetaceae</taxon>
        <taxon>Streptomyces</taxon>
    </lineage>
</organism>
<name>A0ABU2SFM1_9ACTN</name>
<gene>
    <name evidence="1" type="ORF">RM609_01505</name>
</gene>
<dbReference type="Proteomes" id="UP001180531">
    <property type="component" value="Unassembled WGS sequence"/>
</dbReference>